<dbReference type="RefSeq" id="WP_295369465.1">
    <property type="nucleotide sequence ID" value="NZ_DYUC01000116.1"/>
</dbReference>
<dbReference type="SUPFAM" id="SSF159133">
    <property type="entry name" value="EutN/CcmL-like"/>
    <property type="match status" value="1"/>
</dbReference>
<evidence type="ECO:0000313" key="5">
    <source>
        <dbReference type="Proteomes" id="UP000760668"/>
    </source>
</evidence>
<evidence type="ECO:0000256" key="2">
    <source>
        <dbReference type="ARBA" id="ARBA00023669"/>
    </source>
</evidence>
<organism evidence="4 5">
    <name type="scientific">Pseudoflavonifractor capillosus</name>
    <dbReference type="NCBI Taxonomy" id="106588"/>
    <lineage>
        <taxon>Bacteria</taxon>
        <taxon>Bacillati</taxon>
        <taxon>Bacillota</taxon>
        <taxon>Clostridia</taxon>
        <taxon>Eubacteriales</taxon>
        <taxon>Oscillospiraceae</taxon>
        <taxon>Pseudoflavonifractor</taxon>
    </lineage>
</organism>
<accession>A0A921STL4</accession>
<dbReference type="InterPro" id="IPR036677">
    <property type="entry name" value="EutN_CcmL_sf"/>
</dbReference>
<dbReference type="PANTHER" id="PTHR36539">
    <property type="entry name" value="ETHANOLAMINE UTILIZATION PROTEIN EUTN"/>
    <property type="match status" value="1"/>
</dbReference>
<dbReference type="EMBL" id="DYUC01000116">
    <property type="protein sequence ID" value="HJG87668.1"/>
    <property type="molecule type" value="Genomic_DNA"/>
</dbReference>
<dbReference type="AlphaFoldDB" id="A0A921STL4"/>
<reference evidence="4" key="1">
    <citation type="journal article" date="2021" name="PeerJ">
        <title>Extensive microbial diversity within the chicken gut microbiome revealed by metagenomics and culture.</title>
        <authorList>
            <person name="Gilroy R."/>
            <person name="Ravi A."/>
            <person name="Getino M."/>
            <person name="Pursley I."/>
            <person name="Horton D.L."/>
            <person name="Alikhan N.F."/>
            <person name="Baker D."/>
            <person name="Gharbi K."/>
            <person name="Hall N."/>
            <person name="Watson M."/>
            <person name="Adriaenssens E.M."/>
            <person name="Foster-Nyarko E."/>
            <person name="Jarju S."/>
            <person name="Secka A."/>
            <person name="Antonio M."/>
            <person name="Oren A."/>
            <person name="Chaudhuri R.R."/>
            <person name="La Ragione R."/>
            <person name="Hildebrand F."/>
            <person name="Pallen M.J."/>
        </authorList>
    </citation>
    <scope>NUCLEOTIDE SEQUENCE</scope>
    <source>
        <strain evidence="4">CHK179-5677</strain>
    </source>
</reference>
<evidence type="ECO:0000256" key="3">
    <source>
        <dbReference type="ARBA" id="ARBA00024446"/>
    </source>
</evidence>
<dbReference type="InterPro" id="IPR004992">
    <property type="entry name" value="EutN_CcmL"/>
</dbReference>
<name>A0A921STL4_9FIRM</name>
<dbReference type="GO" id="GO:0031470">
    <property type="term" value="C:carboxysome"/>
    <property type="evidence" value="ECO:0007669"/>
    <property type="project" value="UniProtKB-SubCell"/>
</dbReference>
<protein>
    <submittedName>
        <fullName evidence="4">EutN/CcmL family microcompartment protein</fullName>
    </submittedName>
</protein>
<dbReference type="Pfam" id="PF03319">
    <property type="entry name" value="EutN_CcmL"/>
    <property type="match status" value="1"/>
</dbReference>
<comment type="caution">
    <text evidence="4">The sequence shown here is derived from an EMBL/GenBank/DDBJ whole genome shotgun (WGS) entry which is preliminary data.</text>
</comment>
<gene>
    <name evidence="4" type="ORF">K8V01_11735</name>
</gene>
<comment type="subcellular location">
    <subcellularLocation>
        <location evidence="1">Carboxysome</location>
    </subcellularLocation>
</comment>
<dbReference type="Proteomes" id="UP000760668">
    <property type="component" value="Unassembled WGS sequence"/>
</dbReference>
<keyword evidence="3" id="KW-1283">Bacterial microcompartment</keyword>
<evidence type="ECO:0000256" key="1">
    <source>
        <dbReference type="ARBA" id="ARBA00023587"/>
    </source>
</evidence>
<dbReference type="Gene3D" id="2.40.50.220">
    <property type="entry name" value="EutN/Ccml"/>
    <property type="match status" value="1"/>
</dbReference>
<dbReference type="PROSITE" id="PS51932">
    <property type="entry name" value="BMV"/>
    <property type="match status" value="1"/>
</dbReference>
<sequence>MLLGTVEGNIWSTKKSPGLFGKSFLTVRVGEQLLICADCVGAGEGERVLVATGGAARVAAGKDVPVDAAVVGIVDQSQP</sequence>
<reference evidence="4" key="2">
    <citation type="submission" date="2021-09" db="EMBL/GenBank/DDBJ databases">
        <authorList>
            <person name="Gilroy R."/>
        </authorList>
    </citation>
    <scope>NUCLEOTIDE SEQUENCE</scope>
    <source>
        <strain evidence="4">CHK179-5677</strain>
    </source>
</reference>
<evidence type="ECO:0000313" key="4">
    <source>
        <dbReference type="EMBL" id="HJG87668.1"/>
    </source>
</evidence>
<proteinExistence type="predicted"/>
<keyword evidence="2" id="KW-1282">Carboxysome</keyword>
<dbReference type="CDD" id="cd01614">
    <property type="entry name" value="EutN_CcmL"/>
    <property type="match status" value="1"/>
</dbReference>